<accession>Q39EP7</accession>
<organism evidence="2 3">
    <name type="scientific">Burkholderia lata (strain ATCC 17760 / DSM 23089 / LMG 22485 / NCIMB 9086 / R18194 / 383)</name>
    <dbReference type="NCBI Taxonomy" id="482957"/>
    <lineage>
        <taxon>Bacteria</taxon>
        <taxon>Pseudomonadati</taxon>
        <taxon>Pseudomonadota</taxon>
        <taxon>Betaproteobacteria</taxon>
        <taxon>Burkholderiales</taxon>
        <taxon>Burkholderiaceae</taxon>
        <taxon>Burkholderia</taxon>
        <taxon>Burkholderia cepacia complex</taxon>
    </lineage>
</organism>
<evidence type="ECO:0000313" key="2">
    <source>
        <dbReference type="EMBL" id="ABB09069.1"/>
    </source>
</evidence>
<evidence type="ECO:0000313" key="3">
    <source>
        <dbReference type="Proteomes" id="UP000002705"/>
    </source>
</evidence>
<name>Q39EP7_BURL3</name>
<protein>
    <submittedName>
        <fullName evidence="2">Uncharacterized protein</fullName>
    </submittedName>
</protein>
<feature type="compositionally biased region" description="Low complexity" evidence="1">
    <location>
        <begin position="33"/>
        <end position="44"/>
    </location>
</feature>
<evidence type="ECO:0000256" key="1">
    <source>
        <dbReference type="SAM" id="MobiDB-lite"/>
    </source>
</evidence>
<feature type="region of interest" description="Disordered" evidence="1">
    <location>
        <begin position="1"/>
        <end position="54"/>
    </location>
</feature>
<dbReference type="KEGG" id="bur:Bcep18194_A5475"/>
<keyword evidence="3" id="KW-1185">Reference proteome</keyword>
<dbReference type="EMBL" id="CP000151">
    <property type="protein sequence ID" value="ABB09069.1"/>
    <property type="molecule type" value="Genomic_DNA"/>
</dbReference>
<proteinExistence type="predicted"/>
<gene>
    <name evidence="2" type="ordered locus">Bcep18194_A5475</name>
</gene>
<dbReference type="AlphaFoldDB" id="Q39EP7"/>
<sequence>MPHALHRDTCPASISQSSTIVKAASPSIRRTRSPSAGAPPQAGPIRHADRGTRAASLREPRFFAISHRGLRRFNLVTALVFSAVQCDGSASLLP</sequence>
<dbReference type="Proteomes" id="UP000002705">
    <property type="component" value="Chromosome 1"/>
</dbReference>
<reference evidence="2" key="1">
    <citation type="submission" date="2009-01" db="EMBL/GenBank/DDBJ databases">
        <title>Complete sequence of chromosome 1 of Burkholderia sp. 383.</title>
        <authorList>
            <consortium name="US DOE Joint Genome Institute"/>
            <person name="Copeland A."/>
            <person name="Lucas S."/>
            <person name="Lapidus A."/>
            <person name="Barry K."/>
            <person name="Detter J.C."/>
            <person name="Glavina T."/>
            <person name="Hammon N."/>
            <person name="Israni S."/>
            <person name="Pitluck S."/>
            <person name="Chain P."/>
            <person name="Malfatti S."/>
            <person name="Shin M."/>
            <person name="Vergez L."/>
            <person name="Schmutz J."/>
            <person name="Larimer F."/>
            <person name="Land M."/>
            <person name="Kyrpides N."/>
            <person name="Lykidis A."/>
            <person name="Richardson P."/>
        </authorList>
    </citation>
    <scope>NUCLEOTIDE SEQUENCE</scope>
    <source>
        <strain evidence="2">383</strain>
    </source>
</reference>
<dbReference type="PATRIC" id="fig|482957.22.peg.2430"/>
<dbReference type="HOGENOM" id="CLU_2506428_0_0_4"/>